<evidence type="ECO:0000256" key="1">
    <source>
        <dbReference type="SAM" id="MobiDB-lite"/>
    </source>
</evidence>
<dbReference type="EMBL" id="KQ030520">
    <property type="protein sequence ID" value="KJZ75061.1"/>
    <property type="molecule type" value="Genomic_DNA"/>
</dbReference>
<feature type="domain" description="Myb-like" evidence="2">
    <location>
        <begin position="173"/>
        <end position="222"/>
    </location>
</feature>
<dbReference type="InterPro" id="IPR001005">
    <property type="entry name" value="SANT/Myb"/>
</dbReference>
<dbReference type="Pfam" id="PF00249">
    <property type="entry name" value="Myb_DNA-binding"/>
    <property type="match status" value="1"/>
</dbReference>
<dbReference type="PROSITE" id="PS50090">
    <property type="entry name" value="MYB_LIKE"/>
    <property type="match status" value="1"/>
</dbReference>
<feature type="region of interest" description="Disordered" evidence="1">
    <location>
        <begin position="334"/>
        <end position="457"/>
    </location>
</feature>
<dbReference type="InterPro" id="IPR009057">
    <property type="entry name" value="Homeodomain-like_sf"/>
</dbReference>
<evidence type="ECO:0000313" key="5">
    <source>
        <dbReference type="Proteomes" id="UP000054481"/>
    </source>
</evidence>
<dbReference type="PANTHER" id="PTHR23246:SF24">
    <property type="entry name" value="MYB DNA-BINDING DOMAIN-CONTAINING PROTEIN"/>
    <property type="match status" value="1"/>
</dbReference>
<dbReference type="PROSITE" id="PS51294">
    <property type="entry name" value="HTH_MYB"/>
    <property type="match status" value="1"/>
</dbReference>
<keyword evidence="5" id="KW-1185">Reference proteome</keyword>
<evidence type="ECO:0000313" key="4">
    <source>
        <dbReference type="EMBL" id="KJZ75061.1"/>
    </source>
</evidence>
<name>A0A0F7ZK90_9HYPO</name>
<gene>
    <name evidence="4" type="ORF">HIM_05547</name>
</gene>
<evidence type="ECO:0000259" key="3">
    <source>
        <dbReference type="PROSITE" id="PS51294"/>
    </source>
</evidence>
<feature type="compositionally biased region" description="Pro residues" evidence="1">
    <location>
        <begin position="342"/>
        <end position="357"/>
    </location>
</feature>
<dbReference type="Gene3D" id="1.10.10.60">
    <property type="entry name" value="Homeodomain-like"/>
    <property type="match status" value="1"/>
</dbReference>
<feature type="domain" description="HTH myb-type" evidence="3">
    <location>
        <begin position="173"/>
        <end position="226"/>
    </location>
</feature>
<evidence type="ECO:0000259" key="2">
    <source>
        <dbReference type="PROSITE" id="PS50090"/>
    </source>
</evidence>
<protein>
    <recommendedName>
        <fullName evidence="6">Myb-like domain-containing protein</fullName>
    </recommendedName>
</protein>
<reference evidence="4 5" key="1">
    <citation type="journal article" date="2014" name="Genome Biol. Evol.">
        <title>Comparative genomics and transcriptomics analyses reveal divergent lifestyle features of nematode endoparasitic fungus Hirsutella minnesotensis.</title>
        <authorList>
            <person name="Lai Y."/>
            <person name="Liu K."/>
            <person name="Zhang X."/>
            <person name="Zhang X."/>
            <person name="Li K."/>
            <person name="Wang N."/>
            <person name="Shu C."/>
            <person name="Wu Y."/>
            <person name="Wang C."/>
            <person name="Bushley K.E."/>
            <person name="Xiang M."/>
            <person name="Liu X."/>
        </authorList>
    </citation>
    <scope>NUCLEOTIDE SEQUENCE [LARGE SCALE GENOMIC DNA]</scope>
    <source>
        <strain evidence="4 5">3608</strain>
    </source>
</reference>
<feature type="region of interest" description="Disordered" evidence="1">
    <location>
        <begin position="132"/>
        <end position="182"/>
    </location>
</feature>
<feature type="compositionally biased region" description="Polar residues" evidence="1">
    <location>
        <begin position="155"/>
        <end position="172"/>
    </location>
</feature>
<dbReference type="AlphaFoldDB" id="A0A0F7ZK90"/>
<proteinExistence type="predicted"/>
<dbReference type="Proteomes" id="UP000054481">
    <property type="component" value="Unassembled WGS sequence"/>
</dbReference>
<dbReference type="InterPro" id="IPR017930">
    <property type="entry name" value="Myb_dom"/>
</dbReference>
<dbReference type="PANTHER" id="PTHR23246">
    <property type="entry name" value="NEW-GLUE PROTEIN"/>
    <property type="match status" value="1"/>
</dbReference>
<evidence type="ECO:0008006" key="6">
    <source>
        <dbReference type="Google" id="ProtNLM"/>
    </source>
</evidence>
<dbReference type="InterPro" id="IPR053095">
    <property type="entry name" value="Actin-binding/GATA_Znf"/>
</dbReference>
<dbReference type="SUPFAM" id="SSF46689">
    <property type="entry name" value="Homeodomain-like"/>
    <property type="match status" value="1"/>
</dbReference>
<feature type="compositionally biased region" description="Basic and acidic residues" evidence="1">
    <location>
        <begin position="446"/>
        <end position="457"/>
    </location>
</feature>
<dbReference type="OrthoDB" id="2350934at2759"/>
<dbReference type="SMART" id="SM00717">
    <property type="entry name" value="SANT"/>
    <property type="match status" value="1"/>
</dbReference>
<accession>A0A0F7ZK90</accession>
<dbReference type="CDD" id="cd00167">
    <property type="entry name" value="SANT"/>
    <property type="match status" value="1"/>
</dbReference>
<organism evidence="4 5">
    <name type="scientific">Hirsutella minnesotensis 3608</name>
    <dbReference type="NCBI Taxonomy" id="1043627"/>
    <lineage>
        <taxon>Eukaryota</taxon>
        <taxon>Fungi</taxon>
        <taxon>Dikarya</taxon>
        <taxon>Ascomycota</taxon>
        <taxon>Pezizomycotina</taxon>
        <taxon>Sordariomycetes</taxon>
        <taxon>Hypocreomycetidae</taxon>
        <taxon>Hypocreales</taxon>
        <taxon>Ophiocordycipitaceae</taxon>
        <taxon>Hirsutella</taxon>
    </lineage>
</organism>
<sequence>MPTQILCLCSLFSHNLSTWRLSDLDIVQPQATTVTAALFALYGLDCLALHPVAELAQLKSQTLLCLPRAEPPFQGIASNSIGLFRGSSTIGIGRGEVGRGRKEPLNVDIASLLKTSDSNESPIRNQQPRHLIAPQSTTSPPAHGHLPAHGAQVAVSGSMSNPRRSMPPQVSEQPVKKQSKWSPEEDALIIELRGSGMKWEDVSKRLPGRSAISCRLHYQNYLERRSEWDEERKNKLARLYERFKAEMWAKVAEELAVPWRAAEAMHWQLGEADMARRAGVVPFSLAAVNVEGGQRSTPRSSGHFQPPEVVARHLTPPSPRSMYARSQPLPAMPMSQAIRGEPMPPQPQPGPTLPPSMGPDHGEVYYTAGPGLAPIQTQGQPRNPGPLPSLAELTTGVSPYGTPLERPRSGPLGPPPKHGPMMHTAPGGYETIESSRPKRRASPDSMPRDSSIRRRIA</sequence>